<evidence type="ECO:0000313" key="3">
    <source>
        <dbReference type="Proteomes" id="UP000299102"/>
    </source>
</evidence>
<evidence type="ECO:0000313" key="2">
    <source>
        <dbReference type="EMBL" id="GBP60152.1"/>
    </source>
</evidence>
<dbReference type="AlphaFoldDB" id="A0A4C1XB20"/>
<keyword evidence="3" id="KW-1185">Reference proteome</keyword>
<protein>
    <submittedName>
        <fullName evidence="2">Uncharacterized protein</fullName>
    </submittedName>
</protein>
<sequence length="111" mass="12850">MKNLSKLHYIYKRLFILPAVYVSWLAIVNILYSNLNIKSGRASQKAPQALPAEDGDTDIPSEMVRAVSENDAEVKKYRIKFFRWRDRLDSQLTSLASPELSEFERADRKCL</sequence>
<keyword evidence="1" id="KW-0472">Membrane</keyword>
<dbReference type="Proteomes" id="UP000299102">
    <property type="component" value="Unassembled WGS sequence"/>
</dbReference>
<accession>A0A4C1XB20</accession>
<keyword evidence="1" id="KW-0812">Transmembrane</keyword>
<keyword evidence="1" id="KW-1133">Transmembrane helix</keyword>
<gene>
    <name evidence="2" type="ORF">EVAR_41842_1</name>
</gene>
<evidence type="ECO:0000256" key="1">
    <source>
        <dbReference type="SAM" id="Phobius"/>
    </source>
</evidence>
<dbReference type="EMBL" id="BGZK01000780">
    <property type="protein sequence ID" value="GBP60152.1"/>
    <property type="molecule type" value="Genomic_DNA"/>
</dbReference>
<name>A0A4C1XB20_EUMVA</name>
<comment type="caution">
    <text evidence="2">The sequence shown here is derived from an EMBL/GenBank/DDBJ whole genome shotgun (WGS) entry which is preliminary data.</text>
</comment>
<reference evidence="2 3" key="1">
    <citation type="journal article" date="2019" name="Commun. Biol.">
        <title>The bagworm genome reveals a unique fibroin gene that provides high tensile strength.</title>
        <authorList>
            <person name="Kono N."/>
            <person name="Nakamura H."/>
            <person name="Ohtoshi R."/>
            <person name="Tomita M."/>
            <person name="Numata K."/>
            <person name="Arakawa K."/>
        </authorList>
    </citation>
    <scope>NUCLEOTIDE SEQUENCE [LARGE SCALE GENOMIC DNA]</scope>
</reference>
<feature type="transmembrane region" description="Helical" evidence="1">
    <location>
        <begin position="15"/>
        <end position="35"/>
    </location>
</feature>
<proteinExistence type="predicted"/>
<organism evidence="2 3">
    <name type="scientific">Eumeta variegata</name>
    <name type="common">Bagworm moth</name>
    <name type="synonym">Eumeta japonica</name>
    <dbReference type="NCBI Taxonomy" id="151549"/>
    <lineage>
        <taxon>Eukaryota</taxon>
        <taxon>Metazoa</taxon>
        <taxon>Ecdysozoa</taxon>
        <taxon>Arthropoda</taxon>
        <taxon>Hexapoda</taxon>
        <taxon>Insecta</taxon>
        <taxon>Pterygota</taxon>
        <taxon>Neoptera</taxon>
        <taxon>Endopterygota</taxon>
        <taxon>Lepidoptera</taxon>
        <taxon>Glossata</taxon>
        <taxon>Ditrysia</taxon>
        <taxon>Tineoidea</taxon>
        <taxon>Psychidae</taxon>
        <taxon>Oiketicinae</taxon>
        <taxon>Eumeta</taxon>
    </lineage>
</organism>